<evidence type="ECO:0000313" key="3">
    <source>
        <dbReference type="Proteomes" id="UP000294933"/>
    </source>
</evidence>
<dbReference type="AlphaFoldDB" id="A0A4Y7PJF9"/>
<sequence>MSSPNSDEQLLAYFPFSFESLFDDEKAACIDFQHLREDRASFEAQKSSDTGIDGVTSIDLQKQQVAPITAEILANLEYSIQTERESQASQPADDFCDNSSRQSHTGPDLSEFIEFWDGSEAADAYRRDMAAHALPNVETSASQSLNGLEPAPPGDGVPSKSSAATSTSEASVDQAHITILSSASETVDITTAYRSECSSDSSSSGYLVQSEPYASAFTAHADVADTSTVFPSASETVDVDVGTVYHPRSSIDSVAPGYFVQTEPYATASAQRDVVQGSTTILPLGPDTADLITACDSQGAIDSVASSYFVPNEQYTAVSTVQEQIEQAPTAAPPSVSSFDPVASGYYDQSALSAHQNAANSHYSTGCYPYASGDPRYSRAAILQSQVPQPINSGWVNTGNAMFQQCDLTNMVPPGSVPMSMLYPSMDMASSGKVQQYGQSAGLQPQYPPYASSSAVAVPTASRPVSTFFGGAFIGNVPPASRSTVATYHGQQIHIPVPYPIPQVAPLARSSRHSQLQRSHTSPYSQYTTVFPSHSSFSSQTFATSSFTTTQFSSSSSHEQLPDNDTNVPRLSGAVRTKDGKKGKGKVKDKKPYTPKPTPALRRTQSDTSATRFLPWDPSQLSRKLSSTPESDGSGSSTSSSGRRRKTMPIAVKCLWEKCEGPSFTDREALRKHIHTHTGSSRKDPMTCLWKDCKKIMQVDSVVRHILSGHAFPDEFACDLCGASCSRSDAELRHRKDICKVCAGCKLQFKTVDDRFAHEQQCRRF</sequence>
<reference evidence="2 3" key="1">
    <citation type="submission" date="2018-06" db="EMBL/GenBank/DDBJ databases">
        <title>A transcriptomic atlas of mushroom development highlights an independent origin of complex multicellularity.</title>
        <authorList>
            <consortium name="DOE Joint Genome Institute"/>
            <person name="Krizsan K."/>
            <person name="Almasi E."/>
            <person name="Merenyi Z."/>
            <person name="Sahu N."/>
            <person name="Viragh M."/>
            <person name="Koszo T."/>
            <person name="Mondo S."/>
            <person name="Kiss B."/>
            <person name="Balint B."/>
            <person name="Kues U."/>
            <person name="Barry K."/>
            <person name="Hegedus J.C."/>
            <person name="Henrissat B."/>
            <person name="Johnson J."/>
            <person name="Lipzen A."/>
            <person name="Ohm R."/>
            <person name="Nagy I."/>
            <person name="Pangilinan J."/>
            <person name="Yan J."/>
            <person name="Xiong Y."/>
            <person name="Grigoriev I.V."/>
            <person name="Hibbett D.S."/>
            <person name="Nagy L.G."/>
        </authorList>
    </citation>
    <scope>NUCLEOTIDE SEQUENCE [LARGE SCALE GENOMIC DNA]</scope>
    <source>
        <strain evidence="2 3">SZMC22713</strain>
    </source>
</reference>
<evidence type="ECO:0000256" key="1">
    <source>
        <dbReference type="SAM" id="MobiDB-lite"/>
    </source>
</evidence>
<protein>
    <recommendedName>
        <fullName evidence="4">C2H2-type domain-containing protein</fullName>
    </recommendedName>
</protein>
<dbReference type="OrthoDB" id="2676372at2759"/>
<organism evidence="2 3">
    <name type="scientific">Rickenella mellea</name>
    <dbReference type="NCBI Taxonomy" id="50990"/>
    <lineage>
        <taxon>Eukaryota</taxon>
        <taxon>Fungi</taxon>
        <taxon>Dikarya</taxon>
        <taxon>Basidiomycota</taxon>
        <taxon>Agaricomycotina</taxon>
        <taxon>Agaricomycetes</taxon>
        <taxon>Hymenochaetales</taxon>
        <taxon>Rickenellaceae</taxon>
        <taxon>Rickenella</taxon>
    </lineage>
</organism>
<dbReference type="VEuPathDB" id="FungiDB:BD410DRAFT_136935"/>
<dbReference type="EMBL" id="ML170288">
    <property type="protein sequence ID" value="TDL15141.1"/>
    <property type="molecule type" value="Genomic_DNA"/>
</dbReference>
<gene>
    <name evidence="2" type="ORF">BD410DRAFT_136935</name>
</gene>
<feature type="region of interest" description="Disordered" evidence="1">
    <location>
        <begin position="138"/>
        <end position="172"/>
    </location>
</feature>
<dbReference type="Proteomes" id="UP000294933">
    <property type="component" value="Unassembled WGS sequence"/>
</dbReference>
<evidence type="ECO:0008006" key="4">
    <source>
        <dbReference type="Google" id="ProtNLM"/>
    </source>
</evidence>
<keyword evidence="3" id="KW-1185">Reference proteome</keyword>
<feature type="region of interest" description="Disordered" evidence="1">
    <location>
        <begin position="553"/>
        <end position="645"/>
    </location>
</feature>
<accession>A0A4Y7PJF9</accession>
<evidence type="ECO:0000313" key="2">
    <source>
        <dbReference type="EMBL" id="TDL15141.1"/>
    </source>
</evidence>
<dbReference type="Gene3D" id="3.30.160.60">
    <property type="entry name" value="Classic Zinc Finger"/>
    <property type="match status" value="1"/>
</dbReference>
<proteinExistence type="predicted"/>
<name>A0A4Y7PJF9_9AGAM</name>
<feature type="region of interest" description="Disordered" evidence="1">
    <location>
        <begin position="83"/>
        <end position="107"/>
    </location>
</feature>
<dbReference type="STRING" id="50990.A0A4Y7PJF9"/>
<feature type="compositionally biased region" description="Low complexity" evidence="1">
    <location>
        <begin position="626"/>
        <end position="641"/>
    </location>
</feature>
<feature type="compositionally biased region" description="Low complexity" evidence="1">
    <location>
        <begin position="159"/>
        <end position="171"/>
    </location>
</feature>